<dbReference type="Proteomes" id="UP000765509">
    <property type="component" value="Unassembled WGS sequence"/>
</dbReference>
<dbReference type="EMBL" id="AVOT02009706">
    <property type="protein sequence ID" value="MBW0488652.1"/>
    <property type="molecule type" value="Genomic_DNA"/>
</dbReference>
<name>A0A9Q3H2I5_9BASI</name>
<protein>
    <recommendedName>
        <fullName evidence="3">Reverse transcriptase domain-containing protein</fullName>
    </recommendedName>
</protein>
<evidence type="ECO:0000313" key="2">
    <source>
        <dbReference type="Proteomes" id="UP000765509"/>
    </source>
</evidence>
<dbReference type="OrthoDB" id="6776860at2759"/>
<reference evidence="1" key="1">
    <citation type="submission" date="2021-03" db="EMBL/GenBank/DDBJ databases">
        <title>Draft genome sequence of rust myrtle Austropuccinia psidii MF-1, a brazilian biotype.</title>
        <authorList>
            <person name="Quecine M.C."/>
            <person name="Pachon D.M.R."/>
            <person name="Bonatelli M.L."/>
            <person name="Correr F.H."/>
            <person name="Franceschini L.M."/>
            <person name="Leite T.F."/>
            <person name="Margarido G.R.A."/>
            <person name="Almeida C.A."/>
            <person name="Ferrarezi J.A."/>
            <person name="Labate C.A."/>
        </authorList>
    </citation>
    <scope>NUCLEOTIDE SEQUENCE</scope>
    <source>
        <strain evidence="1">MF-1</strain>
    </source>
</reference>
<comment type="caution">
    <text evidence="1">The sequence shown here is derived from an EMBL/GenBank/DDBJ whole genome shotgun (WGS) entry which is preliminary data.</text>
</comment>
<organism evidence="1 2">
    <name type="scientific">Austropuccinia psidii MF-1</name>
    <dbReference type="NCBI Taxonomy" id="1389203"/>
    <lineage>
        <taxon>Eukaryota</taxon>
        <taxon>Fungi</taxon>
        <taxon>Dikarya</taxon>
        <taxon>Basidiomycota</taxon>
        <taxon>Pucciniomycotina</taxon>
        <taxon>Pucciniomycetes</taxon>
        <taxon>Pucciniales</taxon>
        <taxon>Sphaerophragmiaceae</taxon>
        <taxon>Austropuccinia</taxon>
    </lineage>
</organism>
<keyword evidence="2" id="KW-1185">Reference proteome</keyword>
<accession>A0A9Q3H2I5</accession>
<proteinExistence type="predicted"/>
<dbReference type="SUPFAM" id="SSF56672">
    <property type="entry name" value="DNA/RNA polymerases"/>
    <property type="match status" value="1"/>
</dbReference>
<evidence type="ECO:0008006" key="3">
    <source>
        <dbReference type="Google" id="ProtNLM"/>
    </source>
</evidence>
<dbReference type="PANTHER" id="PTHR24559">
    <property type="entry name" value="TRANSPOSON TY3-I GAG-POL POLYPROTEIN"/>
    <property type="match status" value="1"/>
</dbReference>
<dbReference type="InterPro" id="IPR043502">
    <property type="entry name" value="DNA/RNA_pol_sf"/>
</dbReference>
<dbReference type="AlphaFoldDB" id="A0A9Q3H2I5"/>
<sequence>MLRKNRQEFAIGEEPLRKIRGPDIELYLDVERPYPSMLRRAPYPESLETRKEIEKHTNELLDMDFIRKIGHNEILEITTPGLITLHDGKSRLCGDFRALNNYTKADRYPIPRIPHALDKLAKAKYIIKMD</sequence>
<evidence type="ECO:0000313" key="1">
    <source>
        <dbReference type="EMBL" id="MBW0488652.1"/>
    </source>
</evidence>
<dbReference type="PANTHER" id="PTHR24559:SF444">
    <property type="entry name" value="REVERSE TRANSCRIPTASE DOMAIN-CONTAINING PROTEIN"/>
    <property type="match status" value="1"/>
</dbReference>
<gene>
    <name evidence="1" type="ORF">O181_028367</name>
</gene>
<dbReference type="Gene3D" id="3.10.10.10">
    <property type="entry name" value="HIV Type 1 Reverse Transcriptase, subunit A, domain 1"/>
    <property type="match status" value="1"/>
</dbReference>
<dbReference type="InterPro" id="IPR053134">
    <property type="entry name" value="RNA-dir_DNA_polymerase"/>
</dbReference>